<evidence type="ECO:0000313" key="2">
    <source>
        <dbReference type="EMBL" id="QBE61925.1"/>
    </source>
</evidence>
<feature type="signal peptide" evidence="1">
    <location>
        <begin position="1"/>
        <end position="24"/>
    </location>
</feature>
<protein>
    <recommendedName>
        <fullName evidence="4">Carboxypeptidase regulatory-like domain-containing protein</fullName>
    </recommendedName>
</protein>
<evidence type="ECO:0008006" key="4">
    <source>
        <dbReference type="Google" id="ProtNLM"/>
    </source>
</evidence>
<keyword evidence="3" id="KW-1185">Reference proteome</keyword>
<sequence length="262" mass="26598">MTTRSTILRGVLRASTLAILATLAACGGTEDPDIPFQSKPITVSGTVATSRAADATTTALNVPVTLDCRNGHGTAMSDASGNYTVTTTGLTSGPCVVTATIVSGTTATVLRSLAAGDGSRANVTPLTEMLTQYVWAQTGFVFPAGQSNYATQPGSALAELNRFRDLMANQVTLDASLGRVIAVAQASEAAPAVAIPADFLTGQLVARTASNPGNAQSKVMEDLRARPLAAPNAASNVIDAGGLPAAPLLALLHADARARLLP</sequence>
<reference evidence="2 3" key="1">
    <citation type="submission" date="2019-02" db="EMBL/GenBank/DDBJ databases">
        <title>Draft Genome Sequences of Six Type Strains of the Genus Massilia.</title>
        <authorList>
            <person name="Miess H."/>
            <person name="Frediansyhah A."/>
            <person name="Gross H."/>
        </authorList>
    </citation>
    <scope>NUCLEOTIDE SEQUENCE [LARGE SCALE GENOMIC DNA]</scope>
    <source>
        <strain evidence="2 3">DSM 17473</strain>
    </source>
</reference>
<dbReference type="EMBL" id="CP035913">
    <property type="protein sequence ID" value="QBE61925.1"/>
    <property type="molecule type" value="Genomic_DNA"/>
</dbReference>
<keyword evidence="1" id="KW-0732">Signal</keyword>
<dbReference type="KEGG" id="plue:EWM63_02065"/>
<feature type="chain" id="PRO_5020850666" description="Carboxypeptidase regulatory-like domain-containing protein" evidence="1">
    <location>
        <begin position="25"/>
        <end position="262"/>
    </location>
</feature>
<proteinExistence type="predicted"/>
<dbReference type="OrthoDB" id="9758386at2"/>
<gene>
    <name evidence="2" type="ORF">EWM63_02065</name>
</gene>
<dbReference type="RefSeq" id="WP_130185062.1">
    <property type="nucleotide sequence ID" value="NZ_CP035913.1"/>
</dbReference>
<dbReference type="Proteomes" id="UP000290637">
    <property type="component" value="Chromosome"/>
</dbReference>
<name>A0A4P6KTM7_9BURK</name>
<evidence type="ECO:0000313" key="3">
    <source>
        <dbReference type="Proteomes" id="UP000290637"/>
    </source>
</evidence>
<accession>A0A4P6KTM7</accession>
<dbReference type="PROSITE" id="PS51257">
    <property type="entry name" value="PROKAR_LIPOPROTEIN"/>
    <property type="match status" value="1"/>
</dbReference>
<evidence type="ECO:0000256" key="1">
    <source>
        <dbReference type="SAM" id="SignalP"/>
    </source>
</evidence>
<dbReference type="AlphaFoldDB" id="A0A4P6KTM7"/>
<organism evidence="2 3">
    <name type="scientific">Pseudoduganella lutea</name>
    <dbReference type="NCBI Taxonomy" id="321985"/>
    <lineage>
        <taxon>Bacteria</taxon>
        <taxon>Pseudomonadati</taxon>
        <taxon>Pseudomonadota</taxon>
        <taxon>Betaproteobacteria</taxon>
        <taxon>Burkholderiales</taxon>
        <taxon>Oxalobacteraceae</taxon>
        <taxon>Telluria group</taxon>
        <taxon>Pseudoduganella</taxon>
    </lineage>
</organism>